<gene>
    <name evidence="3" type="ORF">BFL38_09505</name>
</gene>
<feature type="transmembrane region" description="Helical" evidence="2">
    <location>
        <begin position="122"/>
        <end position="147"/>
    </location>
</feature>
<evidence type="ECO:0000256" key="2">
    <source>
        <dbReference type="SAM" id="Phobius"/>
    </source>
</evidence>
<evidence type="ECO:0000256" key="1">
    <source>
        <dbReference type="SAM" id="Coils"/>
    </source>
</evidence>
<dbReference type="AlphaFoldDB" id="A0A1E5NI06"/>
<proteinExistence type="predicted"/>
<dbReference type="RefSeq" id="WP_069725178.1">
    <property type="nucleotide sequence ID" value="NZ_MDCO01000001.1"/>
</dbReference>
<keyword evidence="2" id="KW-1133">Transmembrane helix</keyword>
<protein>
    <submittedName>
        <fullName evidence="3">Septum formation initiator</fullName>
    </submittedName>
</protein>
<feature type="transmembrane region" description="Helical" evidence="2">
    <location>
        <begin position="12"/>
        <end position="30"/>
    </location>
</feature>
<accession>A0A1E5NI06</accession>
<dbReference type="InterPro" id="IPR007060">
    <property type="entry name" value="FtsL/DivIC"/>
</dbReference>
<sequence>MYFNVRIGSKIFYGIILVGIAFMVYVFVFSSKGFLTLDAKKIIIESKKKKVEELNRKKIQISNNIERLKTDKEYILSYAKTFGYLDDTKNEKIIKIIRNDNNEEVKNTDMHSSSDIKESDNYYLNIKGALILASMIAVCFITYLLLINKNLLPKLKKKKIIISRG</sequence>
<keyword evidence="2" id="KW-0472">Membrane</keyword>
<dbReference type="Proteomes" id="UP000095247">
    <property type="component" value="Unassembled WGS sequence"/>
</dbReference>
<name>A0A1E5NI06_9SPIR</name>
<reference evidence="3 4" key="1">
    <citation type="submission" date="2016-08" db="EMBL/GenBank/DDBJ databases">
        <title>Characterization and recognition of Brachyspira hampsonii sp. nov., a novel intestinal spirochete that is pathogenic to pigs.</title>
        <authorList>
            <person name="Mirajkar N."/>
            <person name="La T."/>
            <person name="Phillips N."/>
            <person name="Hampson D."/>
            <person name="Gebhart C."/>
        </authorList>
    </citation>
    <scope>NUCLEOTIDE SEQUENCE [LARGE SCALE GENOMIC DNA]</scope>
    <source>
        <strain evidence="3 4">P280/1</strain>
    </source>
</reference>
<dbReference type="Pfam" id="PF04977">
    <property type="entry name" value="DivIC"/>
    <property type="match status" value="1"/>
</dbReference>
<dbReference type="EMBL" id="MDCO01000001">
    <property type="protein sequence ID" value="OEJ15697.1"/>
    <property type="molecule type" value="Genomic_DNA"/>
</dbReference>
<organism evidence="3 4">
    <name type="scientific">Brachyspira hampsonii</name>
    <dbReference type="NCBI Taxonomy" id="1287055"/>
    <lineage>
        <taxon>Bacteria</taxon>
        <taxon>Pseudomonadati</taxon>
        <taxon>Spirochaetota</taxon>
        <taxon>Spirochaetia</taxon>
        <taxon>Brachyspirales</taxon>
        <taxon>Brachyspiraceae</taxon>
        <taxon>Brachyspira</taxon>
    </lineage>
</organism>
<feature type="coiled-coil region" evidence="1">
    <location>
        <begin position="37"/>
        <end position="71"/>
    </location>
</feature>
<keyword evidence="2" id="KW-0812">Transmembrane</keyword>
<evidence type="ECO:0000313" key="4">
    <source>
        <dbReference type="Proteomes" id="UP000095247"/>
    </source>
</evidence>
<comment type="caution">
    <text evidence="3">The sequence shown here is derived from an EMBL/GenBank/DDBJ whole genome shotgun (WGS) entry which is preliminary data.</text>
</comment>
<evidence type="ECO:0000313" key="3">
    <source>
        <dbReference type="EMBL" id="OEJ15697.1"/>
    </source>
</evidence>
<keyword evidence="1" id="KW-0175">Coiled coil</keyword>